<gene>
    <name evidence="2" type="primary">gp16</name>
    <name evidence="1" type="ORF">LS41612_10835</name>
    <name evidence="2" type="ORF">NCTC10338_02559</name>
</gene>
<evidence type="ECO:0000313" key="1">
    <source>
        <dbReference type="EMBL" id="AVK96728.1"/>
    </source>
</evidence>
<evidence type="ECO:0000313" key="3">
    <source>
        <dbReference type="Proteomes" id="UP000238825"/>
    </source>
</evidence>
<name>A0A2S0K093_LYSSH</name>
<evidence type="ECO:0000313" key="4">
    <source>
        <dbReference type="Proteomes" id="UP000255295"/>
    </source>
</evidence>
<dbReference type="RefSeq" id="WP_024364701.1">
    <property type="nucleotide sequence ID" value="NZ_BJNS01000059.1"/>
</dbReference>
<proteinExistence type="predicted"/>
<evidence type="ECO:0000313" key="2">
    <source>
        <dbReference type="EMBL" id="SUV17456.1"/>
    </source>
</evidence>
<dbReference type="EMBL" id="CP019980">
    <property type="protein sequence ID" value="AVK96728.1"/>
    <property type="molecule type" value="Genomic_DNA"/>
</dbReference>
<dbReference type="Gene3D" id="2.40.10.270">
    <property type="entry name" value="Bacteriophage SPP1 head-tail adaptor protein"/>
    <property type="match status" value="1"/>
</dbReference>
<accession>A0A2S0K093</accession>
<dbReference type="GeneID" id="48276696"/>
<dbReference type="AlphaFoldDB" id="A0A2S0K093"/>
<dbReference type="InterPro" id="IPR008767">
    <property type="entry name" value="Phage_SPP1_head-tail_adaptor"/>
</dbReference>
<dbReference type="Proteomes" id="UP000238825">
    <property type="component" value="Chromosome"/>
</dbReference>
<dbReference type="EMBL" id="UFSZ01000001">
    <property type="protein sequence ID" value="SUV17456.1"/>
    <property type="molecule type" value="Genomic_DNA"/>
</dbReference>
<reference evidence="1 3" key="1">
    <citation type="submission" date="2017-03" db="EMBL/GenBank/DDBJ databases">
        <title>The whole genome sequencing and assembly of Lysinibacillus sphaericus DSM 28T strain.</title>
        <authorList>
            <person name="Lee Y.-J."/>
            <person name="Yi H."/>
            <person name="Bahn Y.-S."/>
            <person name="Kim J.F."/>
            <person name="Lee D.-W."/>
        </authorList>
    </citation>
    <scope>NUCLEOTIDE SEQUENCE [LARGE SCALE GENOMIC DNA]</scope>
    <source>
        <strain evidence="1 3">DSM 28</strain>
    </source>
</reference>
<sequence>MHYDEFPHTVEVVEKQRISDGAGGYKTKWMPVDTIEAFVDTPTSKEHYYAQQLGNPLQCYMYYPYRTDLTSSMRLRFEGEIYEFAGRPEDQGGQHEMMRVALKLVMS</sequence>
<reference evidence="2 4" key="2">
    <citation type="submission" date="2018-06" db="EMBL/GenBank/DDBJ databases">
        <authorList>
            <consortium name="Pathogen Informatics"/>
            <person name="Doyle S."/>
        </authorList>
    </citation>
    <scope>NUCLEOTIDE SEQUENCE [LARGE SCALE GENOMIC DNA]</scope>
    <source>
        <strain evidence="2 4">NCTC10338</strain>
    </source>
</reference>
<dbReference type="NCBIfam" id="TIGR01563">
    <property type="entry name" value="gp16_SPP1"/>
    <property type="match status" value="1"/>
</dbReference>
<organism evidence="1 3">
    <name type="scientific">Lysinibacillus sphaericus</name>
    <name type="common">Bacillus sphaericus</name>
    <dbReference type="NCBI Taxonomy" id="1421"/>
    <lineage>
        <taxon>Bacteria</taxon>
        <taxon>Bacillati</taxon>
        <taxon>Bacillota</taxon>
        <taxon>Bacilli</taxon>
        <taxon>Bacillales</taxon>
        <taxon>Bacillaceae</taxon>
        <taxon>Lysinibacillus</taxon>
    </lineage>
</organism>
<protein>
    <submittedName>
        <fullName evidence="2">Phage head-tail adaptor</fullName>
    </submittedName>
</protein>
<dbReference type="Proteomes" id="UP000255295">
    <property type="component" value="Unassembled WGS sequence"/>
</dbReference>
<dbReference type="InterPro" id="IPR038666">
    <property type="entry name" value="SSP1_head-tail_sf"/>
</dbReference>
<dbReference type="Pfam" id="PF05521">
    <property type="entry name" value="Phage_HCP"/>
    <property type="match status" value="1"/>
</dbReference>